<dbReference type="RefSeq" id="WP_078982224.1">
    <property type="nucleotide sequence ID" value="NZ_MWQN01000004.1"/>
</dbReference>
<dbReference type="OrthoDB" id="956698at2"/>
<organism evidence="3 4">
    <name type="scientific">Embleya scabrispora</name>
    <dbReference type="NCBI Taxonomy" id="159449"/>
    <lineage>
        <taxon>Bacteria</taxon>
        <taxon>Bacillati</taxon>
        <taxon>Actinomycetota</taxon>
        <taxon>Actinomycetes</taxon>
        <taxon>Kitasatosporales</taxon>
        <taxon>Streptomycetaceae</taxon>
        <taxon>Embleya</taxon>
    </lineage>
</organism>
<name>A0A1T3NL57_9ACTN</name>
<protein>
    <submittedName>
        <fullName evidence="3">Glyoxalase</fullName>
    </submittedName>
</protein>
<dbReference type="Pfam" id="PF18029">
    <property type="entry name" value="Glyoxalase_6"/>
    <property type="match status" value="1"/>
</dbReference>
<sequence length="168" mass="17911">MTHPGIPRSPAPAPAHPVRQLRLVVEAEDFEAALAFYRDALGLPEEAAYSGDGGARVAILDAGRATLEIANPQQKRMIDDVEVGRQVAPRIRVAFEVADGRAVTDRLVDAGATQVAPPTVTPWQSLNSRLDAPADLHITVFQELADETAENSEDTETDAPAPTTPPDS</sequence>
<keyword evidence="4" id="KW-1185">Reference proteome</keyword>
<feature type="domain" description="VOC" evidence="2">
    <location>
        <begin position="19"/>
        <end position="143"/>
    </location>
</feature>
<comment type="caution">
    <text evidence="3">The sequence shown here is derived from an EMBL/GenBank/DDBJ whole genome shotgun (WGS) entry which is preliminary data.</text>
</comment>
<dbReference type="InterPro" id="IPR037523">
    <property type="entry name" value="VOC_core"/>
</dbReference>
<dbReference type="PROSITE" id="PS51819">
    <property type="entry name" value="VOC"/>
    <property type="match status" value="1"/>
</dbReference>
<feature type="compositionally biased region" description="Acidic residues" evidence="1">
    <location>
        <begin position="146"/>
        <end position="157"/>
    </location>
</feature>
<dbReference type="SUPFAM" id="SSF54593">
    <property type="entry name" value="Glyoxalase/Bleomycin resistance protein/Dihydroxybiphenyl dioxygenase"/>
    <property type="match status" value="1"/>
</dbReference>
<accession>A0A1T3NL57</accession>
<evidence type="ECO:0000256" key="1">
    <source>
        <dbReference type="SAM" id="MobiDB-lite"/>
    </source>
</evidence>
<evidence type="ECO:0000313" key="4">
    <source>
        <dbReference type="Proteomes" id="UP000190037"/>
    </source>
</evidence>
<dbReference type="AlphaFoldDB" id="A0A1T3NL57"/>
<dbReference type="STRING" id="159449.B4N89_44005"/>
<proteinExistence type="predicted"/>
<dbReference type="Gene3D" id="3.10.180.10">
    <property type="entry name" value="2,3-Dihydroxybiphenyl 1,2-Dioxygenase, domain 1"/>
    <property type="match status" value="1"/>
</dbReference>
<dbReference type="InterPro" id="IPR029068">
    <property type="entry name" value="Glyas_Bleomycin-R_OHBP_Dase"/>
</dbReference>
<evidence type="ECO:0000313" key="3">
    <source>
        <dbReference type="EMBL" id="OPC77470.1"/>
    </source>
</evidence>
<reference evidence="3 4" key="1">
    <citation type="submission" date="2017-03" db="EMBL/GenBank/DDBJ databases">
        <title>Draft genome sequence of Streptomyces scabrisporus NF3, endophyte isolated from Amphipterygium adstringens.</title>
        <authorList>
            <person name="Vazquez M."/>
            <person name="Ceapa C.D."/>
            <person name="Rodriguez Luna D."/>
            <person name="Sanchez Esquivel S."/>
        </authorList>
    </citation>
    <scope>NUCLEOTIDE SEQUENCE [LARGE SCALE GENOMIC DNA]</scope>
    <source>
        <strain evidence="3 4">NF3</strain>
    </source>
</reference>
<dbReference type="InterPro" id="IPR041581">
    <property type="entry name" value="Glyoxalase_6"/>
</dbReference>
<evidence type="ECO:0000259" key="2">
    <source>
        <dbReference type="PROSITE" id="PS51819"/>
    </source>
</evidence>
<feature type="region of interest" description="Disordered" evidence="1">
    <location>
        <begin position="146"/>
        <end position="168"/>
    </location>
</feature>
<dbReference type="Proteomes" id="UP000190037">
    <property type="component" value="Unassembled WGS sequence"/>
</dbReference>
<dbReference type="EMBL" id="MWQN01000004">
    <property type="protein sequence ID" value="OPC77470.1"/>
    <property type="molecule type" value="Genomic_DNA"/>
</dbReference>
<gene>
    <name evidence="3" type="ORF">B4N89_44005</name>
</gene>